<comment type="caution">
    <text evidence="1">The sequence shown here is derived from an EMBL/GenBank/DDBJ whole genome shotgun (WGS) entry which is preliminary data.</text>
</comment>
<name>A0AAD5MC07_PARTN</name>
<protein>
    <submittedName>
        <fullName evidence="1">Uncharacterized protein</fullName>
    </submittedName>
</protein>
<proteinExistence type="predicted"/>
<organism evidence="1 2">
    <name type="scientific">Parelaphostrongylus tenuis</name>
    <name type="common">Meningeal worm</name>
    <dbReference type="NCBI Taxonomy" id="148309"/>
    <lineage>
        <taxon>Eukaryota</taxon>
        <taxon>Metazoa</taxon>
        <taxon>Ecdysozoa</taxon>
        <taxon>Nematoda</taxon>
        <taxon>Chromadorea</taxon>
        <taxon>Rhabditida</taxon>
        <taxon>Rhabditina</taxon>
        <taxon>Rhabditomorpha</taxon>
        <taxon>Strongyloidea</taxon>
        <taxon>Metastrongylidae</taxon>
        <taxon>Parelaphostrongylus</taxon>
    </lineage>
</organism>
<accession>A0AAD5MC07</accession>
<reference evidence="1" key="1">
    <citation type="submission" date="2021-06" db="EMBL/GenBank/DDBJ databases">
        <title>Parelaphostrongylus tenuis whole genome reference sequence.</title>
        <authorList>
            <person name="Garwood T.J."/>
            <person name="Larsen P.A."/>
            <person name="Fountain-Jones N.M."/>
            <person name="Garbe J.R."/>
            <person name="Macchietto M.G."/>
            <person name="Kania S.A."/>
            <person name="Gerhold R.W."/>
            <person name="Richards J.E."/>
            <person name="Wolf T.M."/>
        </authorList>
    </citation>
    <scope>NUCLEOTIDE SEQUENCE</scope>
    <source>
        <strain evidence="1">MNPRO001-30</strain>
        <tissue evidence="1">Meninges</tissue>
    </source>
</reference>
<gene>
    <name evidence="1" type="ORF">KIN20_010060</name>
</gene>
<dbReference type="Proteomes" id="UP001196413">
    <property type="component" value="Unassembled WGS sequence"/>
</dbReference>
<evidence type="ECO:0000313" key="1">
    <source>
        <dbReference type="EMBL" id="KAJ1353433.1"/>
    </source>
</evidence>
<dbReference type="EMBL" id="JAHQIW010001711">
    <property type="protein sequence ID" value="KAJ1353433.1"/>
    <property type="molecule type" value="Genomic_DNA"/>
</dbReference>
<keyword evidence="2" id="KW-1185">Reference proteome</keyword>
<dbReference type="AlphaFoldDB" id="A0AAD5MC07"/>
<evidence type="ECO:0000313" key="2">
    <source>
        <dbReference type="Proteomes" id="UP001196413"/>
    </source>
</evidence>
<sequence>MSTKAKLVAHTAISTILGQLHLSVTYAPLVFPKVQLGLADMTTMYGFFHDGRETEMLASDPFGSNIFSTLATVGGN</sequence>